<sequence>MGELNLTEIIQDLKPIEILCLMHYAKKEKMYLCDKLVAILACLDSNRLIIQNEDGSYERTAKTIMPDLRDYEQKFLKDIEEDYEISGVGLVCSLNFSKEFIEKGFFVKKFIFKVKTEKFEEIIKRLTRLRELLRRAIKNNKLAPELEKFIYAFPSIVPDNNPYIKYANYLIEKYTFSYTFIVVG</sequence>
<accession>A0A1F5TRS8</accession>
<dbReference type="EMBL" id="MFGO01000008">
    <property type="protein sequence ID" value="OGF41518.1"/>
    <property type="molecule type" value="Genomic_DNA"/>
</dbReference>
<name>A0A1F5TRS8_9BACT</name>
<proteinExistence type="predicted"/>
<evidence type="ECO:0000313" key="2">
    <source>
        <dbReference type="Proteomes" id="UP000177579"/>
    </source>
</evidence>
<evidence type="ECO:0000313" key="1">
    <source>
        <dbReference type="EMBL" id="OGF41518.1"/>
    </source>
</evidence>
<reference evidence="1 2" key="1">
    <citation type="journal article" date="2016" name="Nat. Commun.">
        <title>Thousands of microbial genomes shed light on interconnected biogeochemical processes in an aquifer system.</title>
        <authorList>
            <person name="Anantharaman K."/>
            <person name="Brown C.T."/>
            <person name="Hug L.A."/>
            <person name="Sharon I."/>
            <person name="Castelle C.J."/>
            <person name="Probst A.J."/>
            <person name="Thomas B.C."/>
            <person name="Singh A."/>
            <person name="Wilkins M.J."/>
            <person name="Karaoz U."/>
            <person name="Brodie E.L."/>
            <person name="Williams K.H."/>
            <person name="Hubbard S.S."/>
            <person name="Banfield J.F."/>
        </authorList>
    </citation>
    <scope>NUCLEOTIDE SEQUENCE [LARGE SCALE GENOMIC DNA]</scope>
</reference>
<protein>
    <submittedName>
        <fullName evidence="1">Uncharacterized protein</fullName>
    </submittedName>
</protein>
<dbReference type="Proteomes" id="UP000177579">
    <property type="component" value="Unassembled WGS sequence"/>
</dbReference>
<organism evidence="1 2">
    <name type="scientific">Candidatus Falkowbacteria bacterium RIFOXYD2_FULL_34_120</name>
    <dbReference type="NCBI Taxonomy" id="1798007"/>
    <lineage>
        <taxon>Bacteria</taxon>
        <taxon>Candidatus Falkowiibacteriota</taxon>
    </lineage>
</organism>
<comment type="caution">
    <text evidence="1">The sequence shown here is derived from an EMBL/GenBank/DDBJ whole genome shotgun (WGS) entry which is preliminary data.</text>
</comment>
<dbReference type="AlphaFoldDB" id="A0A1F5TRS8"/>
<gene>
    <name evidence="1" type="ORF">A2531_02395</name>
</gene>